<feature type="domain" description="NIT" evidence="8">
    <location>
        <begin position="53"/>
        <end position="305"/>
    </location>
</feature>
<feature type="compositionally biased region" description="Polar residues" evidence="6">
    <location>
        <begin position="757"/>
        <end position="766"/>
    </location>
</feature>
<organism evidence="9 10">
    <name type="scientific">Streptomyces smaragdinus</name>
    <dbReference type="NCBI Taxonomy" id="2585196"/>
    <lineage>
        <taxon>Bacteria</taxon>
        <taxon>Bacillati</taxon>
        <taxon>Actinomycetota</taxon>
        <taxon>Actinomycetes</taxon>
        <taxon>Kitasatosporales</taxon>
        <taxon>Streptomycetaceae</taxon>
        <taxon>Streptomyces</taxon>
    </lineage>
</organism>
<evidence type="ECO:0000256" key="3">
    <source>
        <dbReference type="ARBA" id="ARBA00022553"/>
    </source>
</evidence>
<dbReference type="Proteomes" id="UP000466345">
    <property type="component" value="Unassembled WGS sequence"/>
</dbReference>
<comment type="catalytic activity">
    <reaction evidence="1">
        <text>ATP + protein L-histidine = ADP + protein N-phospho-L-histidine.</text>
        <dbReference type="EC" id="2.7.13.3"/>
    </reaction>
</comment>
<evidence type="ECO:0000256" key="2">
    <source>
        <dbReference type="ARBA" id="ARBA00012438"/>
    </source>
</evidence>
<keyword evidence="5" id="KW-0418">Kinase</keyword>
<dbReference type="PANTHER" id="PTHR45436">
    <property type="entry name" value="SENSOR HISTIDINE KINASE YKOH"/>
    <property type="match status" value="1"/>
</dbReference>
<dbReference type="SMART" id="SM00387">
    <property type="entry name" value="HATPase_c"/>
    <property type="match status" value="1"/>
</dbReference>
<dbReference type="RefSeq" id="WP_153455753.1">
    <property type="nucleotide sequence ID" value="NZ_WEGJ01000026.1"/>
</dbReference>
<gene>
    <name evidence="9" type="ORF">SRB5_50740</name>
</gene>
<accession>A0A7K0CN41</accession>
<dbReference type="InterPro" id="IPR050428">
    <property type="entry name" value="TCS_sensor_his_kinase"/>
</dbReference>
<dbReference type="PROSITE" id="PS50906">
    <property type="entry name" value="NIT"/>
    <property type="match status" value="1"/>
</dbReference>
<dbReference type="Pfam" id="PF08376">
    <property type="entry name" value="NIT"/>
    <property type="match status" value="1"/>
</dbReference>
<dbReference type="GO" id="GO:0005886">
    <property type="term" value="C:plasma membrane"/>
    <property type="evidence" value="ECO:0007669"/>
    <property type="project" value="TreeGrafter"/>
</dbReference>
<evidence type="ECO:0000256" key="4">
    <source>
        <dbReference type="ARBA" id="ARBA00022679"/>
    </source>
</evidence>
<proteinExistence type="predicted"/>
<feature type="transmembrane region" description="Helical" evidence="7">
    <location>
        <begin position="12"/>
        <end position="33"/>
    </location>
</feature>
<evidence type="ECO:0000259" key="8">
    <source>
        <dbReference type="PROSITE" id="PS50906"/>
    </source>
</evidence>
<dbReference type="PANTHER" id="PTHR45436:SF5">
    <property type="entry name" value="SENSOR HISTIDINE KINASE TRCS"/>
    <property type="match status" value="1"/>
</dbReference>
<dbReference type="GO" id="GO:0000160">
    <property type="term" value="P:phosphorelay signal transduction system"/>
    <property type="evidence" value="ECO:0007669"/>
    <property type="project" value="TreeGrafter"/>
</dbReference>
<feature type="compositionally biased region" description="Basic and acidic residues" evidence="6">
    <location>
        <begin position="647"/>
        <end position="657"/>
    </location>
</feature>
<dbReference type="EC" id="2.7.13.3" evidence="2"/>
<keyword evidence="10" id="KW-1185">Reference proteome</keyword>
<feature type="region of interest" description="Disordered" evidence="6">
    <location>
        <begin position="642"/>
        <end position="815"/>
    </location>
</feature>
<keyword evidence="7" id="KW-0472">Membrane</keyword>
<dbReference type="InterPro" id="IPR013587">
    <property type="entry name" value="Nitrate/nitrite_sensing"/>
</dbReference>
<keyword evidence="7" id="KW-1133">Transmembrane helix</keyword>
<dbReference type="InterPro" id="IPR010910">
    <property type="entry name" value="Nitrate/nitrite_sensing_bac"/>
</dbReference>
<feature type="compositionally biased region" description="Low complexity" evidence="6">
    <location>
        <begin position="714"/>
        <end position="724"/>
    </location>
</feature>
<dbReference type="InterPro" id="IPR036890">
    <property type="entry name" value="HATPase_C_sf"/>
</dbReference>
<evidence type="ECO:0000256" key="7">
    <source>
        <dbReference type="SAM" id="Phobius"/>
    </source>
</evidence>
<dbReference type="SUPFAM" id="SSF55874">
    <property type="entry name" value="ATPase domain of HSP90 chaperone/DNA topoisomerase II/histidine kinase"/>
    <property type="match status" value="1"/>
</dbReference>
<dbReference type="AlphaFoldDB" id="A0A7K0CN41"/>
<evidence type="ECO:0000256" key="6">
    <source>
        <dbReference type="SAM" id="MobiDB-lite"/>
    </source>
</evidence>
<evidence type="ECO:0000313" key="10">
    <source>
        <dbReference type="Proteomes" id="UP000466345"/>
    </source>
</evidence>
<dbReference type="Gene3D" id="3.30.565.10">
    <property type="entry name" value="Histidine kinase-like ATPase, C-terminal domain"/>
    <property type="match status" value="1"/>
</dbReference>
<dbReference type="GO" id="GO:0004673">
    <property type="term" value="F:protein histidine kinase activity"/>
    <property type="evidence" value="ECO:0007669"/>
    <property type="project" value="UniProtKB-EC"/>
</dbReference>
<dbReference type="InterPro" id="IPR003594">
    <property type="entry name" value="HATPase_dom"/>
</dbReference>
<reference evidence="9 10" key="1">
    <citation type="submission" date="2019-10" db="EMBL/GenBank/DDBJ databases">
        <title>Streptomyces smaragdinus sp. nov. and Streptomyces fabii sp. nov., isolated from the gut of fungus growing-termite Macrotermes natalensis.</title>
        <authorList>
            <person name="Schwitalla J."/>
            <person name="Benndorf R."/>
            <person name="Martin K."/>
            <person name="De Beer W."/>
            <person name="Kaster A.-K."/>
            <person name="Vollmers J."/>
            <person name="Poulsen M."/>
            <person name="Beemelmanns C."/>
        </authorList>
    </citation>
    <scope>NUCLEOTIDE SEQUENCE [LARGE SCALE GENOMIC DNA]</scope>
    <source>
        <strain evidence="9 10">RB5</strain>
    </source>
</reference>
<evidence type="ECO:0000256" key="5">
    <source>
        <dbReference type="ARBA" id="ARBA00022777"/>
    </source>
</evidence>
<keyword evidence="4" id="KW-0808">Transferase</keyword>
<protein>
    <recommendedName>
        <fullName evidence="2">histidine kinase</fullName>
        <ecNumber evidence="2">2.7.13.3</ecNumber>
    </recommendedName>
</protein>
<dbReference type="Pfam" id="PF02518">
    <property type="entry name" value="HATPase_c"/>
    <property type="match status" value="1"/>
</dbReference>
<dbReference type="OrthoDB" id="4652229at2"/>
<evidence type="ECO:0000313" key="9">
    <source>
        <dbReference type="EMBL" id="MQY14898.1"/>
    </source>
</evidence>
<sequence>MRRHGKSIRRTMVALLIVPLVSLTAICGFATVLTAREAMRLREAAPLVDKVILPAGDVMQAVQDERRRSLVLLSDPMDKSAARELKETQGRTDRTIAVLERNAGADGIRGALGGGAAERLDAAVGGLRGLAALRQGVASGVLARGVAFTSYNDLIDPCSAFLAAVRTVDDVDLDRRSRAVIGMGLAREALAREDALLTAALVSTRMGAGELREFGHYAGQRELLVETHLPLLADADRTAYERYWNGSVPDALRRLEETAVAAGPDAAPRRTDAKRWAEAAGTVLDDTARLDVQALERYKAQVEPRASRVLTEAAVTGLIGLFALTVSVLVPVRVGRRLARDLSALRHHAGEAAEVQLPRVQRRLAAGEEIDVDAEVPRPVFPASEIGRVERAVGTLQRAAVEAAVRQAEMRQAIGEVFVNLARRSQALLHRQLSLLDDMERRTKDAAELADLYRLDHLTTRMRRHAEGLVILSGAAPSRQWRRPVPLLDVVRAATAEVEDYERVEVGELPSVAVRGHAVAGLVHLIAELIENATVFSPPTCVVDVSGTGGDTLRITDRGLGMSDEALLQANLKLAETPEFALTDTDRLGLFVVSRLARRLGLRVTLERVPQGGLAAVVVIPAELLAEADETLVQTLRVPKRRPAPVEQHEFAPERTVRLRPSQRRPRPAPVRAPARQPVRDEPYPHGAPERPVPAPAAPAQPSLPSPSRRRRAAAAAGGRSPLPRRAPRPAGGGQVKAAQAVAGKRREERDADEVRSTMSAIQSGWQRARAANEAAERRADTGPAGHPSDTDPVTDTLELAKTDPTAHPPKGDSP</sequence>
<name>A0A7K0CN41_9ACTN</name>
<feature type="compositionally biased region" description="Pro residues" evidence="6">
    <location>
        <begin position="691"/>
        <end position="705"/>
    </location>
</feature>
<evidence type="ECO:0000256" key="1">
    <source>
        <dbReference type="ARBA" id="ARBA00000085"/>
    </source>
</evidence>
<comment type="caution">
    <text evidence="9">The sequence shown here is derived from an EMBL/GenBank/DDBJ whole genome shotgun (WGS) entry which is preliminary data.</text>
</comment>
<feature type="compositionally biased region" description="Basic and acidic residues" evidence="6">
    <location>
        <begin position="745"/>
        <end position="756"/>
    </location>
</feature>
<dbReference type="EMBL" id="WEGJ01000026">
    <property type="protein sequence ID" value="MQY14898.1"/>
    <property type="molecule type" value="Genomic_DNA"/>
</dbReference>
<keyword evidence="3" id="KW-0597">Phosphoprotein</keyword>
<keyword evidence="7" id="KW-0812">Transmembrane</keyword>